<reference evidence="11 12" key="1">
    <citation type="journal article" date="2007" name="Nature">
        <title>Evolution of genes and genomes on the Drosophila phylogeny.</title>
        <authorList>
            <consortium name="Drosophila 12 Genomes Consortium"/>
            <person name="Clark A.G."/>
            <person name="Eisen M.B."/>
            <person name="Smith D.R."/>
            <person name="Bergman C.M."/>
            <person name="Oliver B."/>
            <person name="Markow T.A."/>
            <person name="Kaufman T.C."/>
            <person name="Kellis M."/>
            <person name="Gelbart W."/>
            <person name="Iyer V.N."/>
            <person name="Pollard D.A."/>
            <person name="Sackton T.B."/>
            <person name="Larracuente A.M."/>
            <person name="Singh N.D."/>
            <person name="Abad J.P."/>
            <person name="Abt D.N."/>
            <person name="Adryan B."/>
            <person name="Aguade M."/>
            <person name="Akashi H."/>
            <person name="Anderson W.W."/>
            <person name="Aquadro C.F."/>
            <person name="Ardell D.H."/>
            <person name="Arguello R."/>
            <person name="Artieri C.G."/>
            <person name="Barbash D.A."/>
            <person name="Barker D."/>
            <person name="Barsanti P."/>
            <person name="Batterham P."/>
            <person name="Batzoglou S."/>
            <person name="Begun D."/>
            <person name="Bhutkar A."/>
            <person name="Blanco E."/>
            <person name="Bosak S.A."/>
            <person name="Bradley R.K."/>
            <person name="Brand A.D."/>
            <person name="Brent M.R."/>
            <person name="Brooks A.N."/>
            <person name="Brown R.H."/>
            <person name="Butlin R.K."/>
            <person name="Caggese C."/>
            <person name="Calvi B.R."/>
            <person name="Bernardo de Carvalho A."/>
            <person name="Caspi A."/>
            <person name="Castrezana S."/>
            <person name="Celniker S.E."/>
            <person name="Chang J.L."/>
            <person name="Chapple C."/>
            <person name="Chatterji S."/>
            <person name="Chinwalla A."/>
            <person name="Civetta A."/>
            <person name="Clifton S.W."/>
            <person name="Comeron J.M."/>
            <person name="Costello J.C."/>
            <person name="Coyne J.A."/>
            <person name="Daub J."/>
            <person name="David R.G."/>
            <person name="Delcher A.L."/>
            <person name="Delehaunty K."/>
            <person name="Do C.B."/>
            <person name="Ebling H."/>
            <person name="Edwards K."/>
            <person name="Eickbush T."/>
            <person name="Evans J.D."/>
            <person name="Filipski A."/>
            <person name="Findeiss S."/>
            <person name="Freyhult E."/>
            <person name="Fulton L."/>
            <person name="Fulton R."/>
            <person name="Garcia A.C."/>
            <person name="Gardiner A."/>
            <person name="Garfield D.A."/>
            <person name="Garvin B.E."/>
            <person name="Gibson G."/>
            <person name="Gilbert D."/>
            <person name="Gnerre S."/>
            <person name="Godfrey J."/>
            <person name="Good R."/>
            <person name="Gotea V."/>
            <person name="Gravely B."/>
            <person name="Greenberg A.J."/>
            <person name="Griffiths-Jones S."/>
            <person name="Gross S."/>
            <person name="Guigo R."/>
            <person name="Gustafson E.A."/>
            <person name="Haerty W."/>
            <person name="Hahn M.W."/>
            <person name="Halligan D.L."/>
            <person name="Halpern A.L."/>
            <person name="Halter G.M."/>
            <person name="Han M.V."/>
            <person name="Heger A."/>
            <person name="Hillier L."/>
            <person name="Hinrichs A.S."/>
            <person name="Holmes I."/>
            <person name="Hoskins R.A."/>
            <person name="Hubisz M.J."/>
            <person name="Hultmark D."/>
            <person name="Huntley M.A."/>
            <person name="Jaffe D.B."/>
            <person name="Jagadeeshan S."/>
            <person name="Jeck W.R."/>
            <person name="Johnson J."/>
            <person name="Jones C.D."/>
            <person name="Jordan W.C."/>
            <person name="Karpen G.H."/>
            <person name="Kataoka E."/>
            <person name="Keightley P.D."/>
            <person name="Kheradpour P."/>
            <person name="Kirkness E.F."/>
            <person name="Koerich L.B."/>
            <person name="Kristiansen K."/>
            <person name="Kudrna D."/>
            <person name="Kulathinal R.J."/>
            <person name="Kumar S."/>
            <person name="Kwok R."/>
            <person name="Lander E."/>
            <person name="Langley C.H."/>
            <person name="Lapoint R."/>
            <person name="Lazzaro B.P."/>
            <person name="Lee S.J."/>
            <person name="Levesque L."/>
            <person name="Li R."/>
            <person name="Lin C.F."/>
            <person name="Lin M.F."/>
            <person name="Lindblad-Toh K."/>
            <person name="Llopart A."/>
            <person name="Long M."/>
            <person name="Low L."/>
            <person name="Lozovsky E."/>
            <person name="Lu J."/>
            <person name="Luo M."/>
            <person name="Machado C.A."/>
            <person name="Makalowski W."/>
            <person name="Marzo M."/>
            <person name="Matsuda M."/>
            <person name="Matzkin L."/>
            <person name="McAllister B."/>
            <person name="McBride C.S."/>
            <person name="McKernan B."/>
            <person name="McKernan K."/>
            <person name="Mendez-Lago M."/>
            <person name="Minx P."/>
            <person name="Mollenhauer M.U."/>
            <person name="Montooth K."/>
            <person name="Mount S.M."/>
            <person name="Mu X."/>
            <person name="Myers E."/>
            <person name="Negre B."/>
            <person name="Newfeld S."/>
            <person name="Nielsen R."/>
            <person name="Noor M.A."/>
            <person name="O'Grady P."/>
            <person name="Pachter L."/>
            <person name="Papaceit M."/>
            <person name="Parisi M.J."/>
            <person name="Parisi M."/>
            <person name="Parts L."/>
            <person name="Pedersen J.S."/>
            <person name="Pesole G."/>
            <person name="Phillippy A.M."/>
            <person name="Ponting C.P."/>
            <person name="Pop M."/>
            <person name="Porcelli D."/>
            <person name="Powell J.R."/>
            <person name="Prohaska S."/>
            <person name="Pruitt K."/>
            <person name="Puig M."/>
            <person name="Quesneville H."/>
            <person name="Ram K.R."/>
            <person name="Rand D."/>
            <person name="Rasmussen M.D."/>
            <person name="Reed L.K."/>
            <person name="Reenan R."/>
            <person name="Reily A."/>
            <person name="Remington K.A."/>
            <person name="Rieger T.T."/>
            <person name="Ritchie M.G."/>
            <person name="Robin C."/>
            <person name="Rogers Y.H."/>
            <person name="Rohde C."/>
            <person name="Rozas J."/>
            <person name="Rubenfield M.J."/>
            <person name="Ruiz A."/>
            <person name="Russo S."/>
            <person name="Salzberg S.L."/>
            <person name="Sanchez-Gracia A."/>
            <person name="Saranga D.J."/>
            <person name="Sato H."/>
            <person name="Schaeffer S.W."/>
            <person name="Schatz M.C."/>
            <person name="Schlenke T."/>
            <person name="Schwartz R."/>
            <person name="Segarra C."/>
            <person name="Singh R.S."/>
            <person name="Sirot L."/>
            <person name="Sirota M."/>
            <person name="Sisneros N.B."/>
            <person name="Smith C.D."/>
            <person name="Smith T.F."/>
            <person name="Spieth J."/>
            <person name="Stage D.E."/>
            <person name="Stark A."/>
            <person name="Stephan W."/>
            <person name="Strausberg R.L."/>
            <person name="Strempel S."/>
            <person name="Sturgill D."/>
            <person name="Sutton G."/>
            <person name="Sutton G.G."/>
            <person name="Tao W."/>
            <person name="Teichmann S."/>
            <person name="Tobari Y.N."/>
            <person name="Tomimura Y."/>
            <person name="Tsolas J.M."/>
            <person name="Valente V.L."/>
            <person name="Venter E."/>
            <person name="Venter J.C."/>
            <person name="Vicario S."/>
            <person name="Vieira F.G."/>
            <person name="Vilella A.J."/>
            <person name="Villasante A."/>
            <person name="Walenz B."/>
            <person name="Wang J."/>
            <person name="Wasserman M."/>
            <person name="Watts T."/>
            <person name="Wilson D."/>
            <person name="Wilson R.K."/>
            <person name="Wing R.A."/>
            <person name="Wolfner M.F."/>
            <person name="Wong A."/>
            <person name="Wong G.K."/>
            <person name="Wu C.I."/>
            <person name="Wu G."/>
            <person name="Yamamoto D."/>
            <person name="Yang H.P."/>
            <person name="Yang S.P."/>
            <person name="Yorke J.A."/>
            <person name="Yoshida K."/>
            <person name="Zdobnov E."/>
            <person name="Zhang P."/>
            <person name="Zhang Y."/>
            <person name="Zimin A.V."/>
            <person name="Baldwin J."/>
            <person name="Abdouelleil A."/>
            <person name="Abdulkadir J."/>
            <person name="Abebe A."/>
            <person name="Abera B."/>
            <person name="Abreu J."/>
            <person name="Acer S.C."/>
            <person name="Aftuck L."/>
            <person name="Alexander A."/>
            <person name="An P."/>
            <person name="Anderson E."/>
            <person name="Anderson S."/>
            <person name="Arachi H."/>
            <person name="Azer M."/>
            <person name="Bachantsang P."/>
            <person name="Barry A."/>
            <person name="Bayul T."/>
            <person name="Berlin A."/>
            <person name="Bessette D."/>
            <person name="Bloom T."/>
            <person name="Blye J."/>
            <person name="Boguslavskiy L."/>
            <person name="Bonnet C."/>
            <person name="Boukhgalter B."/>
            <person name="Bourzgui I."/>
            <person name="Brown A."/>
            <person name="Cahill P."/>
            <person name="Channer S."/>
            <person name="Cheshatsang Y."/>
            <person name="Chuda L."/>
            <person name="Citroen M."/>
            <person name="Collymore A."/>
            <person name="Cooke P."/>
            <person name="Costello M."/>
            <person name="D'Aco K."/>
            <person name="Daza R."/>
            <person name="De Haan G."/>
            <person name="DeGray S."/>
            <person name="DeMaso C."/>
            <person name="Dhargay N."/>
            <person name="Dooley K."/>
            <person name="Dooley E."/>
            <person name="Doricent M."/>
            <person name="Dorje P."/>
            <person name="Dorjee K."/>
            <person name="Dupes A."/>
            <person name="Elong R."/>
            <person name="Falk J."/>
            <person name="Farina A."/>
            <person name="Faro S."/>
            <person name="Ferguson D."/>
            <person name="Fisher S."/>
            <person name="Foley C.D."/>
            <person name="Franke A."/>
            <person name="Friedrich D."/>
            <person name="Gadbois L."/>
            <person name="Gearin G."/>
            <person name="Gearin C.R."/>
            <person name="Giannoukos G."/>
            <person name="Goode T."/>
            <person name="Graham J."/>
            <person name="Grandbois E."/>
            <person name="Grewal S."/>
            <person name="Gyaltsen K."/>
            <person name="Hafez N."/>
            <person name="Hagos B."/>
            <person name="Hall J."/>
            <person name="Henson C."/>
            <person name="Hollinger A."/>
            <person name="Honan T."/>
            <person name="Huard M.D."/>
            <person name="Hughes L."/>
            <person name="Hurhula B."/>
            <person name="Husby M.E."/>
            <person name="Kamat A."/>
            <person name="Kanga B."/>
            <person name="Kashin S."/>
            <person name="Khazanovich D."/>
            <person name="Kisner P."/>
            <person name="Lance K."/>
            <person name="Lara M."/>
            <person name="Lee W."/>
            <person name="Lennon N."/>
            <person name="Letendre F."/>
            <person name="LeVine R."/>
            <person name="Lipovsky A."/>
            <person name="Liu X."/>
            <person name="Liu J."/>
            <person name="Liu S."/>
            <person name="Lokyitsang T."/>
            <person name="Lokyitsang Y."/>
            <person name="Lubonja R."/>
            <person name="Lui A."/>
            <person name="MacDonald P."/>
            <person name="Magnisalis V."/>
            <person name="Maru K."/>
            <person name="Matthews C."/>
            <person name="McCusker W."/>
            <person name="McDonough S."/>
            <person name="Mehta T."/>
            <person name="Meldrim J."/>
            <person name="Meneus L."/>
            <person name="Mihai O."/>
            <person name="Mihalev A."/>
            <person name="Mihova T."/>
            <person name="Mittelman R."/>
            <person name="Mlenga V."/>
            <person name="Montmayeur A."/>
            <person name="Mulrain L."/>
            <person name="Navidi A."/>
            <person name="Naylor J."/>
            <person name="Negash T."/>
            <person name="Nguyen T."/>
            <person name="Nguyen N."/>
            <person name="Nicol R."/>
            <person name="Norbu C."/>
            <person name="Norbu N."/>
            <person name="Novod N."/>
            <person name="O'Neill B."/>
            <person name="Osman S."/>
            <person name="Markiewicz E."/>
            <person name="Oyono O.L."/>
            <person name="Patti C."/>
            <person name="Phunkhang P."/>
            <person name="Pierre F."/>
            <person name="Priest M."/>
            <person name="Raghuraman S."/>
            <person name="Rege F."/>
            <person name="Reyes R."/>
            <person name="Rise C."/>
            <person name="Rogov P."/>
            <person name="Ross K."/>
            <person name="Ryan E."/>
            <person name="Settipalli S."/>
            <person name="Shea T."/>
            <person name="Sherpa N."/>
            <person name="Shi L."/>
            <person name="Shih D."/>
            <person name="Sparrow T."/>
            <person name="Spaulding J."/>
            <person name="Stalker J."/>
            <person name="Stange-Thomann N."/>
            <person name="Stavropoulos S."/>
            <person name="Stone C."/>
            <person name="Strader C."/>
            <person name="Tesfaye S."/>
            <person name="Thomson T."/>
            <person name="Thoulutsang Y."/>
            <person name="Thoulutsang D."/>
            <person name="Topham K."/>
            <person name="Topping I."/>
            <person name="Tsamla T."/>
            <person name="Vassiliev H."/>
            <person name="Vo A."/>
            <person name="Wangchuk T."/>
            <person name="Wangdi T."/>
            <person name="Weiand M."/>
            <person name="Wilkinson J."/>
            <person name="Wilson A."/>
            <person name="Yadav S."/>
            <person name="Young G."/>
            <person name="Yu Q."/>
            <person name="Zembek L."/>
            <person name="Zhong D."/>
            <person name="Zimmer A."/>
            <person name="Zwirko Z."/>
            <person name="Jaffe D.B."/>
            <person name="Alvarez P."/>
            <person name="Brockman W."/>
            <person name="Butler J."/>
            <person name="Chin C."/>
            <person name="Gnerre S."/>
            <person name="Grabherr M."/>
            <person name="Kleber M."/>
            <person name="Mauceli E."/>
            <person name="MacCallum I."/>
        </authorList>
    </citation>
    <scope>NUCLEOTIDE SEQUENCE [LARGE SCALE GENOMIC DNA]</scope>
    <source>
        <strain evidence="12">Rob3c / Tucson 14021-0248.25</strain>
    </source>
</reference>
<dbReference type="GO" id="GO:0046663">
    <property type="term" value="P:dorsal closure, leading edge cell differentiation"/>
    <property type="evidence" value="ECO:0007669"/>
    <property type="project" value="EnsemblMetazoa"/>
</dbReference>
<keyword evidence="4" id="KW-0963">Cytoplasm</keyword>
<dbReference type="OMA" id="QFAPMIR"/>
<dbReference type="GO" id="GO:0032027">
    <property type="term" value="F:myosin light chain binding"/>
    <property type="evidence" value="ECO:0007669"/>
    <property type="project" value="EnsemblMetazoa"/>
</dbReference>
<gene>
    <name evidence="11" type="primary">Dsec\GM16251</name>
    <name evidence="11" type="ORF">Dsec_GM16251</name>
</gene>
<dbReference type="GO" id="GO:0005826">
    <property type="term" value="C:actomyosin contractile ring"/>
    <property type="evidence" value="ECO:0007669"/>
    <property type="project" value="EnsemblMetazoa"/>
</dbReference>
<dbReference type="HOGENOM" id="CLU_864020_0_0_1"/>
<comment type="subcellular location">
    <subcellularLocation>
        <location evidence="1">Cytoplasm</location>
        <location evidence="1">Myofibril</location>
    </subcellularLocation>
</comment>
<evidence type="ECO:0000313" key="12">
    <source>
        <dbReference type="Proteomes" id="UP000001292"/>
    </source>
</evidence>
<feature type="coiled-coil region" evidence="9">
    <location>
        <begin position="201"/>
        <end position="298"/>
    </location>
</feature>
<dbReference type="GO" id="GO:0006936">
    <property type="term" value="P:muscle contraction"/>
    <property type="evidence" value="ECO:0007669"/>
    <property type="project" value="EnsemblMetazoa"/>
</dbReference>
<accession>B4ILN5</accession>
<keyword evidence="8" id="KW-0514">Muscle protein</keyword>
<dbReference type="GO" id="GO:1901739">
    <property type="term" value="P:regulation of myoblast fusion"/>
    <property type="evidence" value="ECO:0007669"/>
    <property type="project" value="EnsemblMetazoa"/>
</dbReference>
<evidence type="ECO:0000256" key="9">
    <source>
        <dbReference type="SAM" id="Coils"/>
    </source>
</evidence>
<dbReference type="GO" id="GO:0007298">
    <property type="term" value="P:border follicle cell migration"/>
    <property type="evidence" value="ECO:0007669"/>
    <property type="project" value="EnsemblMetazoa"/>
</dbReference>
<dbReference type="GO" id="GO:0007395">
    <property type="term" value="P:dorsal closure, spreading of leading edge cells"/>
    <property type="evidence" value="ECO:0007669"/>
    <property type="project" value="EnsemblMetazoa"/>
</dbReference>
<dbReference type="GO" id="GO:0032982">
    <property type="term" value="C:myosin filament"/>
    <property type="evidence" value="ECO:0007669"/>
    <property type="project" value="UniProtKB-KW"/>
</dbReference>
<dbReference type="PANTHER" id="PTHR46349">
    <property type="entry name" value="CINGULIN-LIKE PROTEIN 1-RELATED"/>
    <property type="match status" value="1"/>
</dbReference>
<keyword evidence="6" id="KW-0518">Myosin</keyword>
<dbReference type="GO" id="GO:1903688">
    <property type="term" value="P:positive regulation of border follicle cell migration"/>
    <property type="evidence" value="ECO:0007669"/>
    <property type="project" value="EnsemblMetazoa"/>
</dbReference>
<evidence type="ECO:0000313" key="11">
    <source>
        <dbReference type="EMBL" id="EDW54733.1"/>
    </source>
</evidence>
<evidence type="ECO:0000256" key="1">
    <source>
        <dbReference type="ARBA" id="ARBA00004657"/>
    </source>
</evidence>
<evidence type="ECO:0000259" key="10">
    <source>
        <dbReference type="Pfam" id="PF01576"/>
    </source>
</evidence>
<organism evidence="12">
    <name type="scientific">Drosophila sechellia</name>
    <name type="common">Fruit fly</name>
    <dbReference type="NCBI Taxonomy" id="7238"/>
    <lineage>
        <taxon>Eukaryota</taxon>
        <taxon>Metazoa</taxon>
        <taxon>Ecdysozoa</taxon>
        <taxon>Arthropoda</taxon>
        <taxon>Hexapoda</taxon>
        <taxon>Insecta</taxon>
        <taxon>Pterygota</taxon>
        <taxon>Neoptera</taxon>
        <taxon>Endopterygota</taxon>
        <taxon>Diptera</taxon>
        <taxon>Brachycera</taxon>
        <taxon>Muscomorpha</taxon>
        <taxon>Ephydroidea</taxon>
        <taxon>Drosophilidae</taxon>
        <taxon>Drosophila</taxon>
        <taxon>Sophophora</taxon>
    </lineage>
</organism>
<keyword evidence="3" id="KW-0787">Thick filament</keyword>
<dbReference type="GO" id="GO:0007443">
    <property type="term" value="P:Malpighian tubule morphogenesis"/>
    <property type="evidence" value="ECO:0007669"/>
    <property type="project" value="EnsemblMetazoa"/>
</dbReference>
<dbReference type="GO" id="GO:0060289">
    <property type="term" value="P:compartment boundary maintenance"/>
    <property type="evidence" value="ECO:0007669"/>
    <property type="project" value="EnsemblMetazoa"/>
</dbReference>
<dbReference type="PhylomeDB" id="B4ILN5"/>
<dbReference type="GO" id="GO:0070986">
    <property type="term" value="P:left/right axis specification"/>
    <property type="evidence" value="ECO:0007669"/>
    <property type="project" value="EnsemblMetazoa"/>
</dbReference>
<dbReference type="SMR" id="B4ILN5"/>
<feature type="domain" description="Myosin tail" evidence="10">
    <location>
        <begin position="199"/>
        <end position="303"/>
    </location>
</feature>
<dbReference type="GO" id="GO:0045214">
    <property type="term" value="P:sarcomere organization"/>
    <property type="evidence" value="ECO:0007669"/>
    <property type="project" value="EnsemblMetazoa"/>
</dbReference>
<dbReference type="AlphaFoldDB" id="B4ILN5"/>
<dbReference type="GO" id="GO:0007496">
    <property type="term" value="P:anterior midgut development"/>
    <property type="evidence" value="ECO:0007669"/>
    <property type="project" value="EnsemblMetazoa"/>
</dbReference>
<evidence type="ECO:0000256" key="7">
    <source>
        <dbReference type="ARBA" id="ARBA00023175"/>
    </source>
</evidence>
<dbReference type="GO" id="GO:0031252">
    <property type="term" value="C:cell leading edge"/>
    <property type="evidence" value="ECO:0007669"/>
    <property type="project" value="EnsemblMetazoa"/>
</dbReference>
<dbReference type="GO" id="GO:0007605">
    <property type="term" value="P:sensory perception of sound"/>
    <property type="evidence" value="ECO:0007669"/>
    <property type="project" value="EnsemblMetazoa"/>
</dbReference>
<evidence type="ECO:0000256" key="6">
    <source>
        <dbReference type="ARBA" id="ARBA00023123"/>
    </source>
</evidence>
<keyword evidence="12" id="KW-1185">Reference proteome</keyword>
<dbReference type="GO" id="GO:0032507">
    <property type="term" value="P:maintenance of protein location in cell"/>
    <property type="evidence" value="ECO:0007669"/>
    <property type="project" value="EnsemblMetazoa"/>
</dbReference>
<dbReference type="Proteomes" id="UP000001292">
    <property type="component" value="Unassembled WGS sequence"/>
</dbReference>
<dbReference type="GO" id="GO:0035317">
    <property type="term" value="P:imaginal disc-derived wing hair organization"/>
    <property type="evidence" value="ECO:0007669"/>
    <property type="project" value="EnsemblMetazoa"/>
</dbReference>
<dbReference type="GO" id="GO:0032154">
    <property type="term" value="C:cleavage furrow"/>
    <property type="evidence" value="ECO:0007669"/>
    <property type="project" value="EnsemblMetazoa"/>
</dbReference>
<name>B4ILN5_DROSE</name>
<dbReference type="GO" id="GO:0007435">
    <property type="term" value="P:salivary gland morphogenesis"/>
    <property type="evidence" value="ECO:0007669"/>
    <property type="project" value="EnsemblMetazoa"/>
</dbReference>
<dbReference type="InterPro" id="IPR002928">
    <property type="entry name" value="Myosin_tail"/>
</dbReference>
<dbReference type="EMBL" id="CH480882">
    <property type="protein sequence ID" value="EDW54733.1"/>
    <property type="molecule type" value="Genomic_DNA"/>
</dbReference>
<dbReference type="GO" id="GO:0044291">
    <property type="term" value="C:cell-cell contact zone"/>
    <property type="evidence" value="ECO:0007669"/>
    <property type="project" value="EnsemblMetazoa"/>
</dbReference>
<dbReference type="GO" id="GO:0042802">
    <property type="term" value="F:identical protein binding"/>
    <property type="evidence" value="ECO:0007669"/>
    <property type="project" value="EnsemblMetazoa"/>
</dbReference>
<evidence type="ECO:0000256" key="3">
    <source>
        <dbReference type="ARBA" id="ARBA00022433"/>
    </source>
</evidence>
<evidence type="ECO:0000256" key="4">
    <source>
        <dbReference type="ARBA" id="ARBA00022490"/>
    </source>
</evidence>
<dbReference type="GO" id="GO:0008258">
    <property type="term" value="P:head involution"/>
    <property type="evidence" value="ECO:0007669"/>
    <property type="project" value="EnsemblMetazoa"/>
</dbReference>
<dbReference type="PANTHER" id="PTHR46349:SF7">
    <property type="entry name" value="MYOSIN TAIL DOMAIN-CONTAINING PROTEIN"/>
    <property type="match status" value="1"/>
</dbReference>
<evidence type="ECO:0000256" key="8">
    <source>
        <dbReference type="ARBA" id="ARBA00023179"/>
    </source>
</evidence>
<dbReference type="Pfam" id="PF01576">
    <property type="entry name" value="Myosin_tail_1"/>
    <property type="match status" value="1"/>
</dbReference>
<dbReference type="STRING" id="7238.B4ILN5"/>
<dbReference type="GO" id="GO:0031036">
    <property type="term" value="P:myosin II filament assembly"/>
    <property type="evidence" value="ECO:0007669"/>
    <property type="project" value="EnsemblMetazoa"/>
</dbReference>
<dbReference type="GO" id="GO:0016460">
    <property type="term" value="C:myosin II complex"/>
    <property type="evidence" value="ECO:0007669"/>
    <property type="project" value="EnsemblMetazoa"/>
</dbReference>
<dbReference type="GO" id="GO:0030018">
    <property type="term" value="C:Z disc"/>
    <property type="evidence" value="ECO:0007669"/>
    <property type="project" value="EnsemblMetazoa"/>
</dbReference>
<protein>
    <submittedName>
        <fullName evidence="11">GM16251</fullName>
    </submittedName>
</protein>
<dbReference type="GO" id="GO:0042060">
    <property type="term" value="P:wound healing"/>
    <property type="evidence" value="ECO:0007669"/>
    <property type="project" value="EnsemblMetazoa"/>
</dbReference>
<dbReference type="GO" id="GO:0035017">
    <property type="term" value="P:cuticle pattern formation"/>
    <property type="evidence" value="ECO:0007669"/>
    <property type="project" value="EnsemblMetazoa"/>
</dbReference>
<comment type="similarity">
    <text evidence="2">Belongs to the paramyosin family.</text>
</comment>
<dbReference type="GO" id="GO:0035277">
    <property type="term" value="P:spiracle morphogenesis, open tracheal system"/>
    <property type="evidence" value="ECO:0007669"/>
    <property type="project" value="EnsemblMetazoa"/>
</dbReference>
<dbReference type="GO" id="GO:0035159">
    <property type="term" value="P:regulation of tube length, open tracheal system"/>
    <property type="evidence" value="ECO:0007669"/>
    <property type="project" value="EnsemblMetazoa"/>
</dbReference>
<dbReference type="GO" id="GO:0106037">
    <property type="term" value="C:apicomedial cortex"/>
    <property type="evidence" value="ECO:0007669"/>
    <property type="project" value="EnsemblMetazoa"/>
</dbReference>
<dbReference type="GO" id="GO:0007455">
    <property type="term" value="P:eye-antennal disc morphogenesis"/>
    <property type="evidence" value="ECO:0007669"/>
    <property type="project" value="EnsemblMetazoa"/>
</dbReference>
<dbReference type="GO" id="GO:0046664">
    <property type="term" value="P:dorsal closure, amnioserosa morphology change"/>
    <property type="evidence" value="ECO:0007669"/>
    <property type="project" value="EnsemblMetazoa"/>
</dbReference>
<dbReference type="GO" id="GO:0060571">
    <property type="term" value="P:morphogenesis of an epithelial fold"/>
    <property type="evidence" value="ECO:0007669"/>
    <property type="project" value="EnsemblMetazoa"/>
</dbReference>
<dbReference type="GO" id="GO:0071260">
    <property type="term" value="P:cellular response to mechanical stimulus"/>
    <property type="evidence" value="ECO:0007669"/>
    <property type="project" value="EnsemblMetazoa"/>
</dbReference>
<dbReference type="Gene3D" id="3.10.10.10">
    <property type="entry name" value="HIV Type 1 Reverse Transcriptase, subunit A, domain 1"/>
    <property type="match status" value="1"/>
</dbReference>
<dbReference type="GO" id="GO:0090175">
    <property type="term" value="P:regulation of establishment of planar polarity"/>
    <property type="evidence" value="ECO:0007669"/>
    <property type="project" value="EnsemblMetazoa"/>
</dbReference>
<proteinExistence type="inferred from homology"/>
<evidence type="ECO:0000256" key="5">
    <source>
        <dbReference type="ARBA" id="ARBA00023054"/>
    </source>
</evidence>
<keyword evidence="7" id="KW-0505">Motor protein</keyword>
<sequence length="309" mass="34899">MRLKDVVLSPYRSLLRGLGKAGTVPLGVFAGAVQIDDMETVQNFIVVADEKMEDDALLRYDFLSRFQFKLDANGFTFSSFSACPEVADINQISIHDYACTESNVNAPPQFAPMIRKLIDEYPTSMLAESPVQLRVVPDEKIKPFCHQPRHPPFEAEAVKKQVDDWLKEGIVLPPTSSFAIRTVVVKKLQAQVKDALRRRGSKALEAEVLQLTEDLVSSERARRAAETESDELAEEIAYNANKGSLMIDEKRRLEARIATLEEELEEEQSNFEVLLDRSRKAQLQIEQLTTELANEKSNSQNNDKWARSV</sequence>
<evidence type="ECO:0000256" key="2">
    <source>
        <dbReference type="ARBA" id="ARBA00008447"/>
    </source>
</evidence>
<keyword evidence="5 9" id="KW-0175">Coiled coil</keyword>
<dbReference type="GO" id="GO:0005923">
    <property type="term" value="C:bicellular tight junction"/>
    <property type="evidence" value="ECO:0007669"/>
    <property type="project" value="TreeGrafter"/>
</dbReference>
<dbReference type="GO" id="GO:0000281">
    <property type="term" value="P:mitotic cytokinesis"/>
    <property type="evidence" value="ECO:0007669"/>
    <property type="project" value="EnsemblMetazoa"/>
</dbReference>
<dbReference type="GO" id="GO:0045180">
    <property type="term" value="C:basal cortex"/>
    <property type="evidence" value="ECO:0007669"/>
    <property type="project" value="EnsemblMetazoa"/>
</dbReference>